<dbReference type="InterPro" id="IPR022742">
    <property type="entry name" value="Hydrolase_4"/>
</dbReference>
<dbReference type="GO" id="GO:0052689">
    <property type="term" value="F:carboxylic ester hydrolase activity"/>
    <property type="evidence" value="ECO:0007669"/>
    <property type="project" value="TreeGrafter"/>
</dbReference>
<organism evidence="3 4">
    <name type="scientific">Dysgonomonas hofstadii</name>
    <dbReference type="NCBI Taxonomy" id="637886"/>
    <lineage>
        <taxon>Bacteria</taxon>
        <taxon>Pseudomonadati</taxon>
        <taxon>Bacteroidota</taxon>
        <taxon>Bacteroidia</taxon>
        <taxon>Bacteroidales</taxon>
        <taxon>Dysgonomonadaceae</taxon>
        <taxon>Dysgonomonas</taxon>
    </lineage>
</organism>
<dbReference type="PANTHER" id="PTHR43265:SF1">
    <property type="entry name" value="ESTERASE ESTD"/>
    <property type="match status" value="1"/>
</dbReference>
<gene>
    <name evidence="3" type="ORF">GGR21_001106</name>
</gene>
<evidence type="ECO:0000313" key="3">
    <source>
        <dbReference type="EMBL" id="MBB4035217.1"/>
    </source>
</evidence>
<feature type="signal peptide" evidence="1">
    <location>
        <begin position="1"/>
        <end position="19"/>
    </location>
</feature>
<feature type="domain" description="Serine aminopeptidase S33" evidence="2">
    <location>
        <begin position="83"/>
        <end position="166"/>
    </location>
</feature>
<accession>A0A840CGV4</accession>
<dbReference type="Gene3D" id="3.40.50.1820">
    <property type="entry name" value="alpha/beta hydrolase"/>
    <property type="match status" value="1"/>
</dbReference>
<evidence type="ECO:0000313" key="4">
    <source>
        <dbReference type="Proteomes" id="UP000555103"/>
    </source>
</evidence>
<reference evidence="3 4" key="1">
    <citation type="submission" date="2020-08" db="EMBL/GenBank/DDBJ databases">
        <title>Genomic Encyclopedia of Type Strains, Phase IV (KMG-IV): sequencing the most valuable type-strain genomes for metagenomic binning, comparative biology and taxonomic classification.</title>
        <authorList>
            <person name="Goeker M."/>
        </authorList>
    </citation>
    <scope>NUCLEOTIDE SEQUENCE [LARGE SCALE GENOMIC DNA]</scope>
    <source>
        <strain evidence="3 4">DSM 104969</strain>
    </source>
</reference>
<dbReference type="AlphaFoldDB" id="A0A840CGV4"/>
<name>A0A840CGV4_9BACT</name>
<dbReference type="PANTHER" id="PTHR43265">
    <property type="entry name" value="ESTERASE ESTD"/>
    <property type="match status" value="1"/>
</dbReference>
<dbReference type="Pfam" id="PF12146">
    <property type="entry name" value="Hydrolase_4"/>
    <property type="match status" value="1"/>
</dbReference>
<keyword evidence="1" id="KW-0732">Signal</keyword>
<protein>
    <recommendedName>
        <fullName evidence="2">Serine aminopeptidase S33 domain-containing protein</fullName>
    </recommendedName>
</protein>
<sequence length="320" mass="35724">MKKIASIIICLFLSASIFAQFIISEEPVVLKTSSGDIHGTLKIPFSNSKPIPIVLIIAGSGPTDRDGNNPQMKNNSLKMLSDGLFYYNIASLSFDKRGIGESQDAMKKESDLRFEDYIDDVRGWIDILSKDGRFSEIIIAGHSEGSLIGMVAAQDNPKVNKYVSIAGSGIKAADILKEQLEDRLKDQPAIKETMFSYIDRIEKGETIDNVPAALNSLFRPSVQPYMISWFKYNPQTEISKLTIPILIIQGAMDVQVPVEHAELLTKANPKAKEVIIEKMNHVLKDCEQKDLQSQLYTYTDSTVLINNQLVKYISDFTLDK</sequence>
<dbReference type="Proteomes" id="UP000555103">
    <property type="component" value="Unassembled WGS sequence"/>
</dbReference>
<evidence type="ECO:0000259" key="2">
    <source>
        <dbReference type="Pfam" id="PF12146"/>
    </source>
</evidence>
<dbReference type="RefSeq" id="WP_183306157.1">
    <property type="nucleotide sequence ID" value="NZ_JACIEP010000003.1"/>
</dbReference>
<dbReference type="InterPro" id="IPR029058">
    <property type="entry name" value="AB_hydrolase_fold"/>
</dbReference>
<dbReference type="EMBL" id="JACIEP010000003">
    <property type="protein sequence ID" value="MBB4035217.1"/>
    <property type="molecule type" value="Genomic_DNA"/>
</dbReference>
<dbReference type="SUPFAM" id="SSF53474">
    <property type="entry name" value="alpha/beta-Hydrolases"/>
    <property type="match status" value="1"/>
</dbReference>
<evidence type="ECO:0000256" key="1">
    <source>
        <dbReference type="SAM" id="SignalP"/>
    </source>
</evidence>
<comment type="caution">
    <text evidence="3">The sequence shown here is derived from an EMBL/GenBank/DDBJ whole genome shotgun (WGS) entry which is preliminary data.</text>
</comment>
<keyword evidence="4" id="KW-1185">Reference proteome</keyword>
<proteinExistence type="predicted"/>
<dbReference type="InterPro" id="IPR053145">
    <property type="entry name" value="AB_hydrolase_Est10"/>
</dbReference>
<feature type="chain" id="PRO_5032383797" description="Serine aminopeptidase S33 domain-containing protein" evidence="1">
    <location>
        <begin position="20"/>
        <end position="320"/>
    </location>
</feature>